<keyword evidence="3" id="KW-1185">Reference proteome</keyword>
<accession>A0AAV7S8I1</accession>
<comment type="caution">
    <text evidence="2">The sequence shown here is derived from an EMBL/GenBank/DDBJ whole genome shotgun (WGS) entry which is preliminary data.</text>
</comment>
<dbReference type="AlphaFoldDB" id="A0AAV7S8I1"/>
<feature type="region of interest" description="Disordered" evidence="1">
    <location>
        <begin position="56"/>
        <end position="196"/>
    </location>
</feature>
<feature type="compositionally biased region" description="Low complexity" evidence="1">
    <location>
        <begin position="93"/>
        <end position="104"/>
    </location>
</feature>
<feature type="region of interest" description="Disordered" evidence="1">
    <location>
        <begin position="1"/>
        <end position="37"/>
    </location>
</feature>
<reference evidence="2" key="1">
    <citation type="journal article" date="2022" name="bioRxiv">
        <title>Sequencing and chromosome-scale assembly of the giantPleurodeles waltlgenome.</title>
        <authorList>
            <person name="Brown T."/>
            <person name="Elewa A."/>
            <person name="Iarovenko S."/>
            <person name="Subramanian E."/>
            <person name="Araus A.J."/>
            <person name="Petzold A."/>
            <person name="Susuki M."/>
            <person name="Suzuki K.-i.T."/>
            <person name="Hayashi T."/>
            <person name="Toyoda A."/>
            <person name="Oliveira C."/>
            <person name="Osipova E."/>
            <person name="Leigh N.D."/>
            <person name="Simon A."/>
            <person name="Yun M.H."/>
        </authorList>
    </citation>
    <scope>NUCLEOTIDE SEQUENCE</scope>
    <source>
        <strain evidence="2">20211129_DDA</strain>
        <tissue evidence="2">Liver</tissue>
    </source>
</reference>
<proteinExistence type="predicted"/>
<dbReference type="EMBL" id="JANPWB010000008">
    <property type="protein sequence ID" value="KAJ1160060.1"/>
    <property type="molecule type" value="Genomic_DNA"/>
</dbReference>
<feature type="compositionally biased region" description="Low complexity" evidence="1">
    <location>
        <begin position="56"/>
        <end position="65"/>
    </location>
</feature>
<feature type="compositionally biased region" description="Pro residues" evidence="1">
    <location>
        <begin position="160"/>
        <end position="173"/>
    </location>
</feature>
<evidence type="ECO:0000313" key="3">
    <source>
        <dbReference type="Proteomes" id="UP001066276"/>
    </source>
</evidence>
<organism evidence="2 3">
    <name type="scientific">Pleurodeles waltl</name>
    <name type="common">Iberian ribbed newt</name>
    <dbReference type="NCBI Taxonomy" id="8319"/>
    <lineage>
        <taxon>Eukaryota</taxon>
        <taxon>Metazoa</taxon>
        <taxon>Chordata</taxon>
        <taxon>Craniata</taxon>
        <taxon>Vertebrata</taxon>
        <taxon>Euteleostomi</taxon>
        <taxon>Amphibia</taxon>
        <taxon>Batrachia</taxon>
        <taxon>Caudata</taxon>
        <taxon>Salamandroidea</taxon>
        <taxon>Salamandridae</taxon>
        <taxon>Pleurodelinae</taxon>
        <taxon>Pleurodeles</taxon>
    </lineage>
</organism>
<sequence>MSSRPQTLAKDINLPSKDSPWASSRPRSPPLRYGPQVRPHHWTAALVPFASQGPQLQLQLTGGPTDPLTLSSLGSPRKGPIWTARSSPGPRLQAPTGPPAQAAPHRGGTAPSKGVAAPPAPSLQSIGPGLITQKSPWPPVLLSLRRRPGAPGSAHFGRSGPPPRARTEPPMPPRSQASQWGTSGRPAPHPRSKLRA</sequence>
<dbReference type="Proteomes" id="UP001066276">
    <property type="component" value="Chromosome 4_2"/>
</dbReference>
<evidence type="ECO:0000256" key="1">
    <source>
        <dbReference type="SAM" id="MobiDB-lite"/>
    </source>
</evidence>
<name>A0AAV7S8I1_PLEWA</name>
<gene>
    <name evidence="2" type="ORF">NDU88_000562</name>
</gene>
<protein>
    <submittedName>
        <fullName evidence="2">Uncharacterized protein</fullName>
    </submittedName>
</protein>
<evidence type="ECO:0000313" key="2">
    <source>
        <dbReference type="EMBL" id="KAJ1160060.1"/>
    </source>
</evidence>